<proteinExistence type="predicted"/>
<name>A0A2P2PQB9_RHIMU</name>
<accession>A0A2P2PQB9</accession>
<evidence type="ECO:0000313" key="1">
    <source>
        <dbReference type="EMBL" id="MBX56913.1"/>
    </source>
</evidence>
<organism evidence="1">
    <name type="scientific">Rhizophora mucronata</name>
    <name type="common">Asiatic mangrove</name>
    <dbReference type="NCBI Taxonomy" id="61149"/>
    <lineage>
        <taxon>Eukaryota</taxon>
        <taxon>Viridiplantae</taxon>
        <taxon>Streptophyta</taxon>
        <taxon>Embryophyta</taxon>
        <taxon>Tracheophyta</taxon>
        <taxon>Spermatophyta</taxon>
        <taxon>Magnoliopsida</taxon>
        <taxon>eudicotyledons</taxon>
        <taxon>Gunneridae</taxon>
        <taxon>Pentapetalae</taxon>
        <taxon>rosids</taxon>
        <taxon>fabids</taxon>
        <taxon>Malpighiales</taxon>
        <taxon>Rhizophoraceae</taxon>
        <taxon>Rhizophora</taxon>
    </lineage>
</organism>
<dbReference type="EMBL" id="GGEC01076429">
    <property type="protein sequence ID" value="MBX56913.1"/>
    <property type="molecule type" value="Transcribed_RNA"/>
</dbReference>
<sequence>MKGKILYCWNYIKKN</sequence>
<reference evidence="1" key="1">
    <citation type="submission" date="2018-02" db="EMBL/GenBank/DDBJ databases">
        <title>Rhizophora mucronata_Transcriptome.</title>
        <authorList>
            <person name="Meera S.P."/>
            <person name="Sreeshan A."/>
            <person name="Augustine A."/>
        </authorList>
    </citation>
    <scope>NUCLEOTIDE SEQUENCE</scope>
    <source>
        <tissue evidence="1">Leaf</tissue>
    </source>
</reference>
<protein>
    <submittedName>
        <fullName evidence="1">Uncharacterized protein LOC101209993</fullName>
    </submittedName>
</protein>